<organism evidence="3 4">
    <name type="scientific">Pseudonocardia oceani</name>
    <dbReference type="NCBI Taxonomy" id="2792013"/>
    <lineage>
        <taxon>Bacteria</taxon>
        <taxon>Bacillati</taxon>
        <taxon>Actinomycetota</taxon>
        <taxon>Actinomycetes</taxon>
        <taxon>Pseudonocardiales</taxon>
        <taxon>Pseudonocardiaceae</taxon>
        <taxon>Pseudonocardia</taxon>
    </lineage>
</organism>
<evidence type="ECO:0000313" key="3">
    <source>
        <dbReference type="EMBL" id="MBW0128612.1"/>
    </source>
</evidence>
<evidence type="ECO:0000256" key="1">
    <source>
        <dbReference type="SAM" id="Phobius"/>
    </source>
</evidence>
<protein>
    <submittedName>
        <fullName evidence="3">Glycine zipper family protein</fullName>
    </submittedName>
</protein>
<evidence type="ECO:0000259" key="2">
    <source>
        <dbReference type="Pfam" id="PF11181"/>
    </source>
</evidence>
<dbReference type="EMBL" id="JADQDF010000001">
    <property type="protein sequence ID" value="MBW0128612.1"/>
    <property type="molecule type" value="Genomic_DNA"/>
</dbReference>
<comment type="caution">
    <text evidence="3">The sequence shown here is derived from an EMBL/GenBank/DDBJ whole genome shotgun (WGS) entry which is preliminary data.</text>
</comment>
<name>A0ABS6U8S2_9PSEU</name>
<keyword evidence="4" id="KW-1185">Reference proteome</keyword>
<feature type="transmembrane region" description="Helical" evidence="1">
    <location>
        <begin position="100"/>
        <end position="122"/>
    </location>
</feature>
<keyword evidence="1" id="KW-0812">Transmembrane</keyword>
<dbReference type="InterPro" id="IPR025889">
    <property type="entry name" value="GSP17M-like_dom"/>
</dbReference>
<keyword evidence="1" id="KW-1133">Transmembrane helix</keyword>
<keyword evidence="1" id="KW-0472">Membrane</keyword>
<feature type="domain" description="General stress protein 17M-like" evidence="2">
    <location>
        <begin position="20"/>
        <end position="87"/>
    </location>
</feature>
<feature type="transmembrane region" description="Helical" evidence="1">
    <location>
        <begin position="73"/>
        <end position="94"/>
    </location>
</feature>
<evidence type="ECO:0000313" key="4">
    <source>
        <dbReference type="Proteomes" id="UP000694300"/>
    </source>
</evidence>
<dbReference type="Pfam" id="PF11181">
    <property type="entry name" value="YflT"/>
    <property type="match status" value="1"/>
</dbReference>
<dbReference type="Proteomes" id="UP000694300">
    <property type="component" value="Unassembled WGS sequence"/>
</dbReference>
<sequence length="171" mass="17683">MTHSPASDDQEETVSTPTRVIASYPTYDEAQYTVDALADRRFPVSGLAIVGANLQSYEQVTGRRGYGRAGGESAVNGALVGALVGWLLGVFSLVQPLVSALLLALVGVVLGALVGLLLGFLAHALSGGRRDFSSVSSVRAERYDILALAEIADEAEAAVADVPAPAGRRSA</sequence>
<reference evidence="3 4" key="1">
    <citation type="submission" date="2020-11" db="EMBL/GenBank/DDBJ databases">
        <title>Pseudonocardia abyssalis sp. nov. and Pseudonocardia oceani sp. nov., description and phylogenomic analysis of two novel actinomycetes isolated from the deep Southern Ocean.</title>
        <authorList>
            <person name="Parra J."/>
        </authorList>
    </citation>
    <scope>NUCLEOTIDE SEQUENCE [LARGE SCALE GENOMIC DNA]</scope>
    <source>
        <strain evidence="4">KRD185</strain>
    </source>
</reference>
<proteinExistence type="predicted"/>
<accession>A0ABS6U8S2</accession>
<gene>
    <name evidence="3" type="ORF">I4I82_13080</name>
</gene>